<accession>A0A9P4M9C5</accession>
<dbReference type="OrthoDB" id="62952at2759"/>
<name>A0A9P4M9C5_9PEZI</name>
<dbReference type="InterPro" id="IPR038883">
    <property type="entry name" value="AN11006-like"/>
</dbReference>
<dbReference type="PANTHER" id="PTHR42085:SF2">
    <property type="entry name" value="F-BOX DOMAIN-CONTAINING PROTEIN"/>
    <property type="match status" value="1"/>
</dbReference>
<dbReference type="EMBL" id="ML978126">
    <property type="protein sequence ID" value="KAF2099222.1"/>
    <property type="molecule type" value="Genomic_DNA"/>
</dbReference>
<keyword evidence="2" id="KW-1185">Reference proteome</keyword>
<gene>
    <name evidence="1" type="ORF">NA57DRAFT_76451</name>
</gene>
<proteinExistence type="predicted"/>
<evidence type="ECO:0008006" key="3">
    <source>
        <dbReference type="Google" id="ProtNLM"/>
    </source>
</evidence>
<dbReference type="Proteomes" id="UP000799772">
    <property type="component" value="Unassembled WGS sequence"/>
</dbReference>
<comment type="caution">
    <text evidence="1">The sequence shown here is derived from an EMBL/GenBank/DDBJ whole genome shotgun (WGS) entry which is preliminary data.</text>
</comment>
<organism evidence="1 2">
    <name type="scientific">Rhizodiscina lignyota</name>
    <dbReference type="NCBI Taxonomy" id="1504668"/>
    <lineage>
        <taxon>Eukaryota</taxon>
        <taxon>Fungi</taxon>
        <taxon>Dikarya</taxon>
        <taxon>Ascomycota</taxon>
        <taxon>Pezizomycotina</taxon>
        <taxon>Dothideomycetes</taxon>
        <taxon>Pleosporomycetidae</taxon>
        <taxon>Aulographales</taxon>
        <taxon>Rhizodiscinaceae</taxon>
        <taxon>Rhizodiscina</taxon>
    </lineage>
</organism>
<protein>
    <recommendedName>
        <fullName evidence="3">F-box domain-containing protein</fullName>
    </recommendedName>
</protein>
<reference evidence="1" key="1">
    <citation type="journal article" date="2020" name="Stud. Mycol.">
        <title>101 Dothideomycetes genomes: a test case for predicting lifestyles and emergence of pathogens.</title>
        <authorList>
            <person name="Haridas S."/>
            <person name="Albert R."/>
            <person name="Binder M."/>
            <person name="Bloem J."/>
            <person name="Labutti K."/>
            <person name="Salamov A."/>
            <person name="Andreopoulos B."/>
            <person name="Baker S."/>
            <person name="Barry K."/>
            <person name="Bills G."/>
            <person name="Bluhm B."/>
            <person name="Cannon C."/>
            <person name="Castanera R."/>
            <person name="Culley D."/>
            <person name="Daum C."/>
            <person name="Ezra D."/>
            <person name="Gonzalez J."/>
            <person name="Henrissat B."/>
            <person name="Kuo A."/>
            <person name="Liang C."/>
            <person name="Lipzen A."/>
            <person name="Lutzoni F."/>
            <person name="Magnuson J."/>
            <person name="Mondo S."/>
            <person name="Nolan M."/>
            <person name="Ohm R."/>
            <person name="Pangilinan J."/>
            <person name="Park H.-J."/>
            <person name="Ramirez L."/>
            <person name="Alfaro M."/>
            <person name="Sun H."/>
            <person name="Tritt A."/>
            <person name="Yoshinaga Y."/>
            <person name="Zwiers L.-H."/>
            <person name="Turgeon B."/>
            <person name="Goodwin S."/>
            <person name="Spatafora J."/>
            <person name="Crous P."/>
            <person name="Grigoriev I."/>
        </authorList>
    </citation>
    <scope>NUCLEOTIDE SEQUENCE</scope>
    <source>
        <strain evidence="1">CBS 133067</strain>
    </source>
</reference>
<evidence type="ECO:0000313" key="2">
    <source>
        <dbReference type="Proteomes" id="UP000799772"/>
    </source>
</evidence>
<sequence>MVPTVAQPSQEEMEPFRLLDLPLELRQRVYHYALPQSLRKASTMSEDPFPDKKLTYPRLFSAWRSSKQNLALFLVNHQVSQEAIDYFFTNNTFDLWIPFIFEGECEIQLLPPVQNSSIGFPWPVSGRSYNRIPLSAWRKMRKVCVAVGGGGWVRSGAPRYEWTAIANASHLTIPEQLDHHAYSSEHEQCDCLSSVTDYRAENFALLCDMLDVSRTRERPLVQLELVFYMSDKHCDRESDVSCCETVQEILSKRLSSQSVSSSCRRWQEAILPSA</sequence>
<dbReference type="PANTHER" id="PTHR42085">
    <property type="entry name" value="F-BOX DOMAIN-CONTAINING PROTEIN"/>
    <property type="match status" value="1"/>
</dbReference>
<evidence type="ECO:0000313" key="1">
    <source>
        <dbReference type="EMBL" id="KAF2099222.1"/>
    </source>
</evidence>
<dbReference type="AlphaFoldDB" id="A0A9P4M9C5"/>